<dbReference type="Proteomes" id="UP000034982">
    <property type="component" value="Unassembled WGS sequence"/>
</dbReference>
<accession>W2CMY7</accession>
<comment type="caution">
    <text evidence="3">The sequence shown here is derived from an EMBL/GenBank/DDBJ whole genome shotgun (WGS) entry which is preliminary data.</text>
</comment>
<dbReference type="GO" id="GO:0016620">
    <property type="term" value="F:oxidoreductase activity, acting on the aldehyde or oxo group of donors, NAD or NADP as acceptor"/>
    <property type="evidence" value="ECO:0007669"/>
    <property type="project" value="InterPro"/>
</dbReference>
<sequence>MEIKEMIARAEKAQQEYEERFNQDAVDEVVKAATKVIYDNAEKLARLAVDETKMGVYEHKVAKNRNKAKGIWLNLQGEKSMGVLDIDDRTGLIKIAKPVGIVAGITPMTNPIVTPMANIAFALKTKNAIIIAPHPQARHCSTLTVNMINEALAKYHVPEGLVQVIEEPSIQKTQELMSHVDVVVATGGMQMVHSAYSSGKPSFGVGAGNVQVILDRNIDYDEAADKIITGRAFDNGIICSGEQCFLYYQKDKEKIFGAFRKHGAYFVPEADRDRVINAIFKDGAICRDIVGQSVATIARKAGITVPEGTRILVVEAHGIGREDLICKEKMCPVMTCHSYHYFEEALDYAKTNLFMEGSGHTAGIHSNNQANIIKAGMEISVSRLIVNASCSITAGGSIQNGLSVTTTLGCGTWGNNSISENFTYKHLLNITRIAQLSPHIQMPSDEEIWQMK</sequence>
<dbReference type="InterPro" id="IPR015590">
    <property type="entry name" value="Aldehyde_DH_dom"/>
</dbReference>
<dbReference type="CDD" id="cd07122">
    <property type="entry name" value="ALDH_F20_ACDH"/>
    <property type="match status" value="1"/>
</dbReference>
<dbReference type="EMBL" id="AYYE01000907">
    <property type="protein sequence ID" value="ETK08584.1"/>
    <property type="molecule type" value="Genomic_DNA"/>
</dbReference>
<dbReference type="InterPro" id="IPR016162">
    <property type="entry name" value="Ald_DH_N"/>
</dbReference>
<dbReference type="PANTHER" id="PTHR11699">
    <property type="entry name" value="ALDEHYDE DEHYDROGENASE-RELATED"/>
    <property type="match status" value="1"/>
</dbReference>
<dbReference type="Gene3D" id="3.40.309.10">
    <property type="entry name" value="Aldehyde Dehydrogenase, Chain A, domain 2"/>
    <property type="match status" value="1"/>
</dbReference>
<evidence type="ECO:0000256" key="1">
    <source>
        <dbReference type="ARBA" id="ARBA00023002"/>
    </source>
</evidence>
<evidence type="ECO:0000313" key="4">
    <source>
        <dbReference type="Proteomes" id="UP000034982"/>
    </source>
</evidence>
<dbReference type="SUPFAM" id="SSF53720">
    <property type="entry name" value="ALDH-like"/>
    <property type="match status" value="1"/>
</dbReference>
<dbReference type="InterPro" id="IPR016161">
    <property type="entry name" value="Ald_DH/histidinol_DH"/>
</dbReference>
<evidence type="ECO:0000313" key="3">
    <source>
        <dbReference type="EMBL" id="ETK08584.1"/>
    </source>
</evidence>
<reference evidence="3 4" key="1">
    <citation type="submission" date="2013-11" db="EMBL/GenBank/DDBJ databases">
        <title>Single cell genomics of uncultured Tannerella BU063 (oral taxon 286).</title>
        <authorList>
            <person name="Beall C.J."/>
            <person name="Campbell A.G."/>
            <person name="Griffen A.L."/>
            <person name="Podar M."/>
            <person name="Leys E.J."/>
        </authorList>
    </citation>
    <scope>NUCLEOTIDE SEQUENCE [LARGE SCALE GENOMIC DNA]</scope>
    <source>
        <strain evidence="3">Cell 1/3</strain>
    </source>
</reference>
<name>W2CMY7_9BACT</name>
<dbReference type="Pfam" id="PF00171">
    <property type="entry name" value="Aldedh"/>
    <property type="match status" value="1"/>
</dbReference>
<gene>
    <name evidence="3" type="ORF">T230_06835</name>
</gene>
<dbReference type="InterPro" id="IPR016163">
    <property type="entry name" value="Ald_DH_C"/>
</dbReference>
<organism evidence="3 4">
    <name type="scientific">Tannerella sp. oral taxon BU063 isolate Cell 1/3</name>
    <dbReference type="NCBI Taxonomy" id="1411022"/>
    <lineage>
        <taxon>Bacteria</taxon>
        <taxon>Pseudomonadati</taxon>
        <taxon>Bacteroidota</taxon>
        <taxon>Bacteroidia</taxon>
        <taxon>Bacteroidales</taxon>
        <taxon>Tannerellaceae</taxon>
        <taxon>Tannerella</taxon>
    </lineage>
</organism>
<dbReference type="AlphaFoldDB" id="W2CMY7"/>
<protein>
    <submittedName>
        <fullName evidence="3">Succinate-semialdehyde dehydrogenase</fullName>
    </submittedName>
</protein>
<evidence type="ECO:0000259" key="2">
    <source>
        <dbReference type="Pfam" id="PF00171"/>
    </source>
</evidence>
<feature type="domain" description="Aldehyde dehydrogenase" evidence="2">
    <location>
        <begin position="2"/>
        <end position="246"/>
    </location>
</feature>
<dbReference type="PATRIC" id="fig|1411022.3.peg.654"/>
<dbReference type="Gene3D" id="3.40.605.10">
    <property type="entry name" value="Aldehyde Dehydrogenase, Chain A, domain 1"/>
    <property type="match status" value="1"/>
</dbReference>
<proteinExistence type="predicted"/>
<keyword evidence="1" id="KW-0560">Oxidoreductase</keyword>